<dbReference type="AlphaFoldDB" id="U4LAG2"/>
<evidence type="ECO:0000313" key="2">
    <source>
        <dbReference type="Proteomes" id="UP000018144"/>
    </source>
</evidence>
<sequence length="33" mass="3481">MSCTSLTDSAVGGLEFSEVVEKGLKISHSELLL</sequence>
<reference evidence="1 2" key="1">
    <citation type="journal article" date="2013" name="PLoS Genet.">
        <title>The genome and development-dependent transcriptomes of Pyronema confluens: a window into fungal evolution.</title>
        <authorList>
            <person name="Traeger S."/>
            <person name="Altegoer F."/>
            <person name="Freitag M."/>
            <person name="Gabaldon T."/>
            <person name="Kempken F."/>
            <person name="Kumar A."/>
            <person name="Marcet-Houben M."/>
            <person name="Poggeler S."/>
            <person name="Stajich J.E."/>
            <person name="Nowrousian M."/>
        </authorList>
    </citation>
    <scope>NUCLEOTIDE SEQUENCE [LARGE SCALE GENOMIC DNA]</scope>
    <source>
        <strain evidence="2">CBS 100304</strain>
        <tissue evidence="1">Vegetative mycelium</tissue>
    </source>
</reference>
<proteinExistence type="predicted"/>
<dbReference type="EMBL" id="HF936265">
    <property type="protein sequence ID" value="CCX15922.1"/>
    <property type="molecule type" value="Genomic_DNA"/>
</dbReference>
<keyword evidence="2" id="KW-1185">Reference proteome</keyword>
<evidence type="ECO:0000313" key="1">
    <source>
        <dbReference type="EMBL" id="CCX15922.1"/>
    </source>
</evidence>
<protein>
    <submittedName>
        <fullName evidence="1">Uncharacterized protein</fullName>
    </submittedName>
</protein>
<name>U4LAG2_PYROM</name>
<gene>
    <name evidence="1" type="ORF">PCON_02381</name>
</gene>
<organism evidence="1 2">
    <name type="scientific">Pyronema omphalodes (strain CBS 100304)</name>
    <name type="common">Pyronema confluens</name>
    <dbReference type="NCBI Taxonomy" id="1076935"/>
    <lineage>
        <taxon>Eukaryota</taxon>
        <taxon>Fungi</taxon>
        <taxon>Dikarya</taxon>
        <taxon>Ascomycota</taxon>
        <taxon>Pezizomycotina</taxon>
        <taxon>Pezizomycetes</taxon>
        <taxon>Pezizales</taxon>
        <taxon>Pyronemataceae</taxon>
        <taxon>Pyronema</taxon>
    </lineage>
</organism>
<accession>U4LAG2</accession>
<dbReference type="Proteomes" id="UP000018144">
    <property type="component" value="Unassembled WGS sequence"/>
</dbReference>